<evidence type="ECO:0000313" key="5">
    <source>
        <dbReference type="Proteomes" id="UP000534578"/>
    </source>
</evidence>
<keyword evidence="1" id="KW-0479">Metal-binding</keyword>
<dbReference type="GO" id="GO:0046872">
    <property type="term" value="F:metal ion binding"/>
    <property type="evidence" value="ECO:0007669"/>
    <property type="project" value="UniProtKB-KW"/>
</dbReference>
<evidence type="ECO:0000313" key="4">
    <source>
        <dbReference type="EMBL" id="MCD7131340.1"/>
    </source>
</evidence>
<reference evidence="3 5" key="1">
    <citation type="submission" date="2020-07" db="EMBL/GenBank/DDBJ databases">
        <title>Description of Limosilactobacillus balticus sp. nov., Limosilactobacillus agrestis sp. nov., Limosilactobacillus albertensis sp. nov., Limosilactobacillus rudii sp. nov., Limosilactobacillus fastidiosus sp. nov., five novel Limosilactobacillus species isolated from the vertebrate gastrointestinal tract, and proposal of 6 subspecies of Limosilactobacillus reuteri adapted to the gastrointestinal tract of specific vertebrate hosts.</title>
        <authorList>
            <person name="Li F."/>
            <person name="Cheng C."/>
            <person name="Zheng J."/>
            <person name="Quevedo R.M."/>
            <person name="Li J."/>
            <person name="Roos S."/>
            <person name="Gaenzle M.G."/>
            <person name="Walter J."/>
        </authorList>
    </citation>
    <scope>NUCLEOTIDE SEQUENCE [LARGE SCALE GENOMIC DNA]</scope>
    <source>
        <strain evidence="3 5">BG-MG3-A</strain>
    </source>
</reference>
<proteinExistence type="predicted"/>
<evidence type="ECO:0000313" key="3">
    <source>
        <dbReference type="EMBL" id="MBB1095976.1"/>
    </source>
</evidence>
<accession>A0A7W3UI97</accession>
<sequence length="101" mass="11626">MAISIGIQLSPTILVQKFQQAIKAGYKRVKIKPGADYRYLKAVRNAFPQFMLIIDAASAYQLKDADHLKQLDQLGSRQIINIKFPLFLFRLDWNTISCYPH</sequence>
<dbReference type="InterPro" id="IPR036849">
    <property type="entry name" value="Enolase-like_C_sf"/>
</dbReference>
<comment type="caution">
    <text evidence="3">The sequence shown here is derived from an EMBL/GenBank/DDBJ whole genome shotgun (WGS) entry which is preliminary data.</text>
</comment>
<evidence type="ECO:0000313" key="6">
    <source>
        <dbReference type="Proteomes" id="UP001199710"/>
    </source>
</evidence>
<protein>
    <submittedName>
        <fullName evidence="3">Uncharacterized protein</fullName>
    </submittedName>
</protein>
<dbReference type="SUPFAM" id="SSF51604">
    <property type="entry name" value="Enolase C-terminal domain-like"/>
    <property type="match status" value="1"/>
</dbReference>
<gene>
    <name evidence="3" type="ORF">H5R92_07305</name>
    <name evidence="4" type="ORF">LTY36_09120</name>
</gene>
<name>A0A7W3UI97_9LACO</name>
<dbReference type="Proteomes" id="UP001199710">
    <property type="component" value="Unassembled WGS sequence"/>
</dbReference>
<keyword evidence="2" id="KW-0460">Magnesium</keyword>
<reference evidence="4 6" key="2">
    <citation type="submission" date="2021-12" db="EMBL/GenBank/DDBJ databases">
        <title>A phylogenomic analysis of Limosilactobacillus reuteri reveals ancient and stable evolutionary relationships with rodents and birds and zoonotic transmission to humans.</title>
        <authorList>
            <person name="Li F."/>
            <person name="Li X."/>
            <person name="Cheng C."/>
            <person name="Tollenaar S."/>
            <person name="Zhang J.S."/>
            <person name="Simpson D."/>
            <person name="Tasseva G."/>
            <person name="Perez-Munoz M.E."/>
            <person name="Frese S."/>
            <person name="Gaenzle M.G."/>
            <person name="Walter J."/>
            <person name="Zheng J."/>
        </authorList>
    </citation>
    <scope>NUCLEOTIDE SEQUENCE [LARGE SCALE GENOMIC DNA]</scope>
    <source>
        <strain evidence="4 6">BG-MG3-B</strain>
    </source>
</reference>
<keyword evidence="6" id="KW-1185">Reference proteome</keyword>
<dbReference type="AlphaFoldDB" id="A0A7W3UI97"/>
<dbReference type="EMBL" id="JACIVE010000059">
    <property type="protein sequence ID" value="MBB1095976.1"/>
    <property type="molecule type" value="Genomic_DNA"/>
</dbReference>
<evidence type="ECO:0000256" key="1">
    <source>
        <dbReference type="ARBA" id="ARBA00022723"/>
    </source>
</evidence>
<organism evidence="3 5">
    <name type="scientific">Limosilactobacillus agrestis</name>
    <dbReference type="NCBI Taxonomy" id="2759748"/>
    <lineage>
        <taxon>Bacteria</taxon>
        <taxon>Bacillati</taxon>
        <taxon>Bacillota</taxon>
        <taxon>Bacilli</taxon>
        <taxon>Lactobacillales</taxon>
        <taxon>Lactobacillaceae</taxon>
        <taxon>Limosilactobacillus</taxon>
    </lineage>
</organism>
<dbReference type="Proteomes" id="UP000534578">
    <property type="component" value="Unassembled WGS sequence"/>
</dbReference>
<dbReference type="Gene3D" id="3.20.20.120">
    <property type="entry name" value="Enolase-like C-terminal domain"/>
    <property type="match status" value="1"/>
</dbReference>
<dbReference type="RefSeq" id="WP_182578834.1">
    <property type="nucleotide sequence ID" value="NZ_JACIVE010000059.1"/>
</dbReference>
<dbReference type="EMBL" id="JAJPDE010000077">
    <property type="protein sequence ID" value="MCD7131340.1"/>
    <property type="molecule type" value="Genomic_DNA"/>
</dbReference>
<evidence type="ECO:0000256" key="2">
    <source>
        <dbReference type="ARBA" id="ARBA00022842"/>
    </source>
</evidence>